<dbReference type="EMBL" id="BAABJI010000001">
    <property type="protein sequence ID" value="GAA4902813.1"/>
    <property type="molecule type" value="Genomic_DNA"/>
</dbReference>
<evidence type="ECO:0008006" key="3">
    <source>
        <dbReference type="Google" id="ProtNLM"/>
    </source>
</evidence>
<evidence type="ECO:0000313" key="2">
    <source>
        <dbReference type="Proteomes" id="UP001501436"/>
    </source>
</evidence>
<sequence>MLNHIEEDKTFTALASLAGTVQTFDNCMFIDCELPGADLSSITFINCRFERCNLERAVIFKTGFQDAFFKDCNVNGVDFSKALDFLFGAGFEGCTLNNAIFYKKKNKGARFTDCSLKEADLTECDLTDALFANCDLHRAVFSYTILKNADLRTSYNYIIDPDENTLKKTRFTVHGLPGLLAKYDLRIEG</sequence>
<dbReference type="PANTHER" id="PTHR42999:SF1">
    <property type="entry name" value="PENTAPEPTIDE REPEAT-CONTAINING PROTEIN"/>
    <property type="match status" value="1"/>
</dbReference>
<proteinExistence type="predicted"/>
<comment type="caution">
    <text evidence="1">The sequence shown here is derived from an EMBL/GenBank/DDBJ whole genome shotgun (WGS) entry which is preliminary data.</text>
</comment>
<dbReference type="RefSeq" id="WP_345328927.1">
    <property type="nucleotide sequence ID" value="NZ_BAABJI010000001.1"/>
</dbReference>
<name>A0ABP9FH75_9SPHI</name>
<evidence type="ECO:0000313" key="1">
    <source>
        <dbReference type="EMBL" id="GAA4902813.1"/>
    </source>
</evidence>
<gene>
    <name evidence="1" type="ORF">GCM10023313_01580</name>
</gene>
<reference evidence="2" key="1">
    <citation type="journal article" date="2019" name="Int. J. Syst. Evol. Microbiol.">
        <title>The Global Catalogue of Microorganisms (GCM) 10K type strain sequencing project: providing services to taxonomists for standard genome sequencing and annotation.</title>
        <authorList>
            <consortium name="The Broad Institute Genomics Platform"/>
            <consortium name="The Broad Institute Genome Sequencing Center for Infectious Disease"/>
            <person name="Wu L."/>
            <person name="Ma J."/>
        </authorList>
    </citation>
    <scope>NUCLEOTIDE SEQUENCE [LARGE SCALE GENOMIC DNA]</scope>
    <source>
        <strain evidence="2">JCM 18283</strain>
    </source>
</reference>
<dbReference type="Proteomes" id="UP001501436">
    <property type="component" value="Unassembled WGS sequence"/>
</dbReference>
<dbReference type="InterPro" id="IPR052949">
    <property type="entry name" value="PA_immunity-related"/>
</dbReference>
<dbReference type="PANTHER" id="PTHR42999">
    <property type="entry name" value="ANTIBIOTIC RESISTANCE PROTEIN MCBG"/>
    <property type="match status" value="1"/>
</dbReference>
<dbReference type="InterPro" id="IPR001646">
    <property type="entry name" value="5peptide_repeat"/>
</dbReference>
<accession>A0ABP9FH75</accession>
<protein>
    <recommendedName>
        <fullName evidence="3">Pentapeptide repeat protein</fullName>
    </recommendedName>
</protein>
<dbReference type="Gene3D" id="2.160.20.80">
    <property type="entry name" value="E3 ubiquitin-protein ligase SopA"/>
    <property type="match status" value="1"/>
</dbReference>
<dbReference type="SUPFAM" id="SSF141571">
    <property type="entry name" value="Pentapeptide repeat-like"/>
    <property type="match status" value="1"/>
</dbReference>
<organism evidence="1 2">
    <name type="scientific">Mucilaginibacter defluvii</name>
    <dbReference type="NCBI Taxonomy" id="1196019"/>
    <lineage>
        <taxon>Bacteria</taxon>
        <taxon>Pseudomonadati</taxon>
        <taxon>Bacteroidota</taxon>
        <taxon>Sphingobacteriia</taxon>
        <taxon>Sphingobacteriales</taxon>
        <taxon>Sphingobacteriaceae</taxon>
        <taxon>Mucilaginibacter</taxon>
    </lineage>
</organism>
<keyword evidence="2" id="KW-1185">Reference proteome</keyword>
<dbReference type="Pfam" id="PF13599">
    <property type="entry name" value="Pentapeptide_4"/>
    <property type="match status" value="2"/>
</dbReference>